<dbReference type="STRING" id="980251.GCA_001642875_00301"/>
<dbReference type="InterPro" id="IPR025714">
    <property type="entry name" value="Methyltranfer_dom"/>
</dbReference>
<dbReference type="PANTHER" id="PTHR43861">
    <property type="entry name" value="TRANS-ACONITATE 2-METHYLTRANSFERASE-RELATED"/>
    <property type="match status" value="1"/>
</dbReference>
<feature type="signal peptide" evidence="2">
    <location>
        <begin position="1"/>
        <end position="24"/>
    </location>
</feature>
<name>A0A5B9PG91_9BACT</name>
<evidence type="ECO:0000313" key="5">
    <source>
        <dbReference type="Proteomes" id="UP000322214"/>
    </source>
</evidence>
<evidence type="ECO:0000313" key="4">
    <source>
        <dbReference type="EMBL" id="QEG23782.1"/>
    </source>
</evidence>
<dbReference type="RefSeq" id="WP_075083086.1">
    <property type="nucleotide sequence ID" value="NZ_CP042912.1"/>
</dbReference>
<feature type="compositionally biased region" description="Polar residues" evidence="1">
    <location>
        <begin position="23"/>
        <end position="34"/>
    </location>
</feature>
<dbReference type="Pfam" id="PF13847">
    <property type="entry name" value="Methyltransf_31"/>
    <property type="match status" value="1"/>
</dbReference>
<evidence type="ECO:0000256" key="2">
    <source>
        <dbReference type="SAM" id="SignalP"/>
    </source>
</evidence>
<keyword evidence="2" id="KW-0732">Signal</keyword>
<keyword evidence="4" id="KW-0808">Transferase</keyword>
<dbReference type="Proteomes" id="UP000322214">
    <property type="component" value="Chromosome"/>
</dbReference>
<dbReference type="SUPFAM" id="SSF53335">
    <property type="entry name" value="S-adenosyl-L-methionine-dependent methyltransferases"/>
    <property type="match status" value="1"/>
</dbReference>
<keyword evidence="5" id="KW-1185">Reference proteome</keyword>
<dbReference type="InterPro" id="IPR029063">
    <property type="entry name" value="SAM-dependent_MTases_sf"/>
</dbReference>
<dbReference type="GO" id="GO:0032259">
    <property type="term" value="P:methylation"/>
    <property type="evidence" value="ECO:0007669"/>
    <property type="project" value="UniProtKB-KW"/>
</dbReference>
<reference evidence="4 5" key="1">
    <citation type="submission" date="2019-08" db="EMBL/GenBank/DDBJ databases">
        <title>Deep-cultivation of Planctomycetes and their phenomic and genomic characterization uncovers novel biology.</title>
        <authorList>
            <person name="Wiegand S."/>
            <person name="Jogler M."/>
            <person name="Boedeker C."/>
            <person name="Pinto D."/>
            <person name="Vollmers J."/>
            <person name="Rivas-Marin E."/>
            <person name="Kohn T."/>
            <person name="Peeters S.H."/>
            <person name="Heuer A."/>
            <person name="Rast P."/>
            <person name="Oberbeckmann S."/>
            <person name="Bunk B."/>
            <person name="Jeske O."/>
            <person name="Meyerdierks A."/>
            <person name="Storesund J.E."/>
            <person name="Kallscheuer N."/>
            <person name="Luecker S."/>
            <person name="Lage O.M."/>
            <person name="Pohl T."/>
            <person name="Merkel B.J."/>
            <person name="Hornburger P."/>
            <person name="Mueller R.-W."/>
            <person name="Bruemmer F."/>
            <person name="Labrenz M."/>
            <person name="Spormann A.M."/>
            <person name="Op den Camp H."/>
            <person name="Overmann J."/>
            <person name="Amann R."/>
            <person name="Jetten M.S.M."/>
            <person name="Mascher T."/>
            <person name="Medema M.H."/>
            <person name="Devos D.P."/>
            <person name="Kaster A.-K."/>
            <person name="Ovreas L."/>
            <person name="Rohde M."/>
            <person name="Galperin M.Y."/>
            <person name="Jogler C."/>
        </authorList>
    </citation>
    <scope>NUCLEOTIDE SEQUENCE [LARGE SCALE GENOMIC DNA]</scope>
    <source>
        <strain evidence="4 5">FC18</strain>
    </source>
</reference>
<protein>
    <submittedName>
        <fullName evidence="4">Ubiquinone/menaquinone biosynthesis C-methyltransferase UbiE</fullName>
        <ecNumber evidence="4">2.1.1.163</ecNumber>
    </submittedName>
</protein>
<feature type="chain" id="PRO_5022731288" evidence="2">
    <location>
        <begin position="25"/>
        <end position="275"/>
    </location>
</feature>
<dbReference type="GO" id="GO:0043770">
    <property type="term" value="F:demethylmenaquinone methyltransferase activity"/>
    <property type="evidence" value="ECO:0007669"/>
    <property type="project" value="UniProtKB-EC"/>
</dbReference>
<feature type="region of interest" description="Disordered" evidence="1">
    <location>
        <begin position="23"/>
        <end position="49"/>
    </location>
</feature>
<dbReference type="KEGG" id="mff:MFFC18_36840"/>
<evidence type="ECO:0000256" key="1">
    <source>
        <dbReference type="SAM" id="MobiDB-lite"/>
    </source>
</evidence>
<dbReference type="CDD" id="cd02440">
    <property type="entry name" value="AdoMet_MTases"/>
    <property type="match status" value="1"/>
</dbReference>
<dbReference type="Gene3D" id="3.40.50.150">
    <property type="entry name" value="Vaccinia Virus protein VP39"/>
    <property type="match status" value="1"/>
</dbReference>
<dbReference type="EC" id="2.1.1.163" evidence="4"/>
<accession>A0A5B9PG91</accession>
<feature type="domain" description="Methyltransferase" evidence="3">
    <location>
        <begin position="94"/>
        <end position="229"/>
    </location>
</feature>
<gene>
    <name evidence="4" type="primary">ubiE_2</name>
    <name evidence="4" type="ORF">MFFC18_36840</name>
</gene>
<evidence type="ECO:0000259" key="3">
    <source>
        <dbReference type="Pfam" id="PF13847"/>
    </source>
</evidence>
<dbReference type="EMBL" id="CP042912">
    <property type="protein sequence ID" value="QEG23782.1"/>
    <property type="molecule type" value="Genomic_DNA"/>
</dbReference>
<organism evidence="4 5">
    <name type="scientific">Mariniblastus fucicola</name>
    <dbReference type="NCBI Taxonomy" id="980251"/>
    <lineage>
        <taxon>Bacteria</taxon>
        <taxon>Pseudomonadati</taxon>
        <taxon>Planctomycetota</taxon>
        <taxon>Planctomycetia</taxon>
        <taxon>Pirellulales</taxon>
        <taxon>Pirellulaceae</taxon>
        <taxon>Mariniblastus</taxon>
    </lineage>
</organism>
<sequence length="275" mass="30733" precursor="true">MKKPGFVLLLMFAGSLLFAPTSNAQQTPDPFSDTTGEKAGDTETAADKIPPGVDVYMGRRVAQTMGHQGADWLIRDEREREERCSLMLANLGIKRGMTICDMGCGNGYYSLQMAQLTGKKGYVVGVDVQPEMLSLLRNRMEEQGVENIIPILGSYHNPHLPENMVDLILLVDVYHEFSHPEQMLAAMRKSLKPDGLAVFLEYRKEDPDVPIKLLHKMTKAQVNKELTANGFKLVKEYDKLPWQHMMFFGKDEAWDRAQGDATGAEPQDEAAGSNK</sequence>
<proteinExistence type="predicted"/>
<keyword evidence="4" id="KW-0489">Methyltransferase</keyword>
<dbReference type="AlphaFoldDB" id="A0A5B9PG91"/>
<keyword evidence="4" id="KW-0830">Ubiquinone</keyword>